<dbReference type="KEGG" id="ahel:Q31a_17180"/>
<dbReference type="EMBL" id="CP036298">
    <property type="protein sequence ID" value="QDV23420.1"/>
    <property type="molecule type" value="Genomic_DNA"/>
</dbReference>
<evidence type="ECO:0008006" key="8">
    <source>
        <dbReference type="Google" id="ProtNLM"/>
    </source>
</evidence>
<comment type="subcellular location">
    <subcellularLocation>
        <location evidence="1">Membrane</location>
        <topology evidence="1">Multi-pass membrane protein</topology>
    </subcellularLocation>
</comment>
<proteinExistence type="predicted"/>
<evidence type="ECO:0000256" key="1">
    <source>
        <dbReference type="ARBA" id="ARBA00004141"/>
    </source>
</evidence>
<feature type="transmembrane region" description="Helical" evidence="5">
    <location>
        <begin position="20"/>
        <end position="44"/>
    </location>
</feature>
<name>A0A518G4E4_9BACT</name>
<sequence length="100" mass="10965">MFGHLGWNDSLIFKIGIVEVALAVLYLIPRAGFIGATLLTAYLGEATATHVRVGDPFFFAIIIARVVWIALGLRDPRVFQLAYHAQPIPAPNEEKSQMGT</sequence>
<feature type="transmembrane region" description="Helical" evidence="5">
    <location>
        <begin position="56"/>
        <end position="73"/>
    </location>
</feature>
<evidence type="ECO:0000256" key="3">
    <source>
        <dbReference type="ARBA" id="ARBA00022989"/>
    </source>
</evidence>
<protein>
    <recommendedName>
        <fullName evidence="8">DoxX</fullName>
    </recommendedName>
</protein>
<keyword evidence="4 5" id="KW-0472">Membrane</keyword>
<gene>
    <name evidence="6" type="ORF">Q31a_17180</name>
</gene>
<keyword evidence="3 5" id="KW-1133">Transmembrane helix</keyword>
<keyword evidence="2 5" id="KW-0812">Transmembrane</keyword>
<dbReference type="InterPro" id="IPR032808">
    <property type="entry name" value="DoxX"/>
</dbReference>
<dbReference type="Pfam" id="PF13564">
    <property type="entry name" value="DoxX_2"/>
    <property type="match status" value="1"/>
</dbReference>
<keyword evidence="7" id="KW-1185">Reference proteome</keyword>
<evidence type="ECO:0000313" key="6">
    <source>
        <dbReference type="EMBL" id="QDV23420.1"/>
    </source>
</evidence>
<organism evidence="6 7">
    <name type="scientific">Aureliella helgolandensis</name>
    <dbReference type="NCBI Taxonomy" id="2527968"/>
    <lineage>
        <taxon>Bacteria</taxon>
        <taxon>Pseudomonadati</taxon>
        <taxon>Planctomycetota</taxon>
        <taxon>Planctomycetia</taxon>
        <taxon>Pirellulales</taxon>
        <taxon>Pirellulaceae</taxon>
        <taxon>Aureliella</taxon>
    </lineage>
</organism>
<evidence type="ECO:0000313" key="7">
    <source>
        <dbReference type="Proteomes" id="UP000318017"/>
    </source>
</evidence>
<dbReference type="Proteomes" id="UP000318017">
    <property type="component" value="Chromosome"/>
</dbReference>
<dbReference type="GO" id="GO:0016020">
    <property type="term" value="C:membrane"/>
    <property type="evidence" value="ECO:0007669"/>
    <property type="project" value="UniProtKB-SubCell"/>
</dbReference>
<reference evidence="6 7" key="1">
    <citation type="submission" date="2019-02" db="EMBL/GenBank/DDBJ databases">
        <title>Deep-cultivation of Planctomycetes and their phenomic and genomic characterization uncovers novel biology.</title>
        <authorList>
            <person name="Wiegand S."/>
            <person name="Jogler M."/>
            <person name="Boedeker C."/>
            <person name="Pinto D."/>
            <person name="Vollmers J."/>
            <person name="Rivas-Marin E."/>
            <person name="Kohn T."/>
            <person name="Peeters S.H."/>
            <person name="Heuer A."/>
            <person name="Rast P."/>
            <person name="Oberbeckmann S."/>
            <person name="Bunk B."/>
            <person name="Jeske O."/>
            <person name="Meyerdierks A."/>
            <person name="Storesund J.E."/>
            <person name="Kallscheuer N."/>
            <person name="Luecker S."/>
            <person name="Lage O.M."/>
            <person name="Pohl T."/>
            <person name="Merkel B.J."/>
            <person name="Hornburger P."/>
            <person name="Mueller R.-W."/>
            <person name="Bruemmer F."/>
            <person name="Labrenz M."/>
            <person name="Spormann A.M."/>
            <person name="Op den Camp H."/>
            <person name="Overmann J."/>
            <person name="Amann R."/>
            <person name="Jetten M.S.M."/>
            <person name="Mascher T."/>
            <person name="Medema M.H."/>
            <person name="Devos D.P."/>
            <person name="Kaster A.-K."/>
            <person name="Ovreas L."/>
            <person name="Rohde M."/>
            <person name="Galperin M.Y."/>
            <person name="Jogler C."/>
        </authorList>
    </citation>
    <scope>NUCLEOTIDE SEQUENCE [LARGE SCALE GENOMIC DNA]</scope>
    <source>
        <strain evidence="6 7">Q31a</strain>
    </source>
</reference>
<evidence type="ECO:0000256" key="5">
    <source>
        <dbReference type="SAM" id="Phobius"/>
    </source>
</evidence>
<evidence type="ECO:0000256" key="2">
    <source>
        <dbReference type="ARBA" id="ARBA00022692"/>
    </source>
</evidence>
<dbReference type="AlphaFoldDB" id="A0A518G4E4"/>
<evidence type="ECO:0000256" key="4">
    <source>
        <dbReference type="ARBA" id="ARBA00023136"/>
    </source>
</evidence>
<accession>A0A518G4E4</accession>